<keyword evidence="9" id="KW-1185">Reference proteome</keyword>
<keyword evidence="6 7" id="KW-0949">S-adenosyl-L-methionine</keyword>
<evidence type="ECO:0000313" key="8">
    <source>
        <dbReference type="EMBL" id="MBB6070122.1"/>
    </source>
</evidence>
<dbReference type="GO" id="GO:0030091">
    <property type="term" value="P:protein repair"/>
    <property type="evidence" value="ECO:0007669"/>
    <property type="project" value="UniProtKB-UniRule"/>
</dbReference>
<gene>
    <name evidence="7" type="primary">pcm</name>
    <name evidence="8" type="ORF">HNQ61_001739</name>
</gene>
<dbReference type="NCBIfam" id="NF001453">
    <property type="entry name" value="PRK00312.1"/>
    <property type="match status" value="1"/>
</dbReference>
<dbReference type="Gene3D" id="3.40.50.150">
    <property type="entry name" value="Vaccinia Virus protein VP39"/>
    <property type="match status" value="1"/>
</dbReference>
<evidence type="ECO:0000256" key="5">
    <source>
        <dbReference type="ARBA" id="ARBA00022679"/>
    </source>
</evidence>
<proteinExistence type="inferred from homology"/>
<dbReference type="PANTHER" id="PTHR11579:SF0">
    <property type="entry name" value="PROTEIN-L-ISOASPARTATE(D-ASPARTATE) O-METHYLTRANSFERASE"/>
    <property type="match status" value="1"/>
</dbReference>
<dbReference type="RefSeq" id="WP_205762198.1">
    <property type="nucleotide sequence ID" value="NZ_JABDTL010000002.1"/>
</dbReference>
<comment type="subcellular location">
    <subcellularLocation>
        <location evidence="1 7">Cytoplasm</location>
    </subcellularLocation>
</comment>
<evidence type="ECO:0000256" key="3">
    <source>
        <dbReference type="ARBA" id="ARBA00022490"/>
    </source>
</evidence>
<dbReference type="InterPro" id="IPR000682">
    <property type="entry name" value="PCMT"/>
</dbReference>
<dbReference type="NCBIfam" id="TIGR00080">
    <property type="entry name" value="pimt"/>
    <property type="match status" value="1"/>
</dbReference>
<comment type="caution">
    <text evidence="8">The sequence shown here is derived from an EMBL/GenBank/DDBJ whole genome shotgun (WGS) entry which is preliminary data.</text>
</comment>
<accession>A0A841GRA4</accession>
<dbReference type="GO" id="GO:0004719">
    <property type="term" value="F:protein-L-isoaspartate (D-aspartate) O-methyltransferase activity"/>
    <property type="evidence" value="ECO:0007669"/>
    <property type="project" value="UniProtKB-UniRule"/>
</dbReference>
<evidence type="ECO:0000256" key="2">
    <source>
        <dbReference type="ARBA" id="ARBA00005369"/>
    </source>
</evidence>
<dbReference type="SUPFAM" id="SSF53335">
    <property type="entry name" value="S-adenosyl-L-methionine-dependent methyltransferases"/>
    <property type="match status" value="1"/>
</dbReference>
<evidence type="ECO:0000256" key="7">
    <source>
        <dbReference type="HAMAP-Rule" id="MF_00090"/>
    </source>
</evidence>
<comment type="similarity">
    <text evidence="2 7">Belongs to the methyltransferase superfamily. L-isoaspartyl/D-aspartyl protein methyltransferase family.</text>
</comment>
<dbReference type="Proteomes" id="UP000582837">
    <property type="component" value="Unassembled WGS sequence"/>
</dbReference>
<evidence type="ECO:0000313" key="9">
    <source>
        <dbReference type="Proteomes" id="UP000582837"/>
    </source>
</evidence>
<dbReference type="GO" id="GO:0032259">
    <property type="term" value="P:methylation"/>
    <property type="evidence" value="ECO:0007669"/>
    <property type="project" value="UniProtKB-KW"/>
</dbReference>
<organism evidence="8 9">
    <name type="scientific">Longimicrobium terrae</name>
    <dbReference type="NCBI Taxonomy" id="1639882"/>
    <lineage>
        <taxon>Bacteria</taxon>
        <taxon>Pseudomonadati</taxon>
        <taxon>Gemmatimonadota</taxon>
        <taxon>Longimicrobiia</taxon>
        <taxon>Longimicrobiales</taxon>
        <taxon>Longimicrobiaceae</taxon>
        <taxon>Longimicrobium</taxon>
    </lineage>
</organism>
<dbReference type="HAMAP" id="MF_00090">
    <property type="entry name" value="PIMT"/>
    <property type="match status" value="1"/>
</dbReference>
<keyword evidence="3 7" id="KW-0963">Cytoplasm</keyword>
<dbReference type="EC" id="2.1.1.77" evidence="7"/>
<evidence type="ECO:0000256" key="6">
    <source>
        <dbReference type="ARBA" id="ARBA00022691"/>
    </source>
</evidence>
<evidence type="ECO:0000256" key="4">
    <source>
        <dbReference type="ARBA" id="ARBA00022603"/>
    </source>
</evidence>
<comment type="function">
    <text evidence="7">Catalyzes the methyl esterification of L-isoaspartyl residues in peptides and proteins that result from spontaneous decomposition of normal L-aspartyl and L-asparaginyl residues. It plays a role in the repair and/or degradation of damaged proteins.</text>
</comment>
<dbReference type="InterPro" id="IPR029063">
    <property type="entry name" value="SAM-dependent_MTases_sf"/>
</dbReference>
<dbReference type="GO" id="GO:0005737">
    <property type="term" value="C:cytoplasm"/>
    <property type="evidence" value="ECO:0007669"/>
    <property type="project" value="UniProtKB-SubCell"/>
</dbReference>
<name>A0A841GRA4_9BACT</name>
<comment type="catalytic activity">
    <reaction evidence="7">
        <text>[protein]-L-isoaspartate + S-adenosyl-L-methionine = [protein]-L-isoaspartate alpha-methyl ester + S-adenosyl-L-homocysteine</text>
        <dbReference type="Rhea" id="RHEA:12705"/>
        <dbReference type="Rhea" id="RHEA-COMP:12143"/>
        <dbReference type="Rhea" id="RHEA-COMP:12144"/>
        <dbReference type="ChEBI" id="CHEBI:57856"/>
        <dbReference type="ChEBI" id="CHEBI:59789"/>
        <dbReference type="ChEBI" id="CHEBI:90596"/>
        <dbReference type="ChEBI" id="CHEBI:90598"/>
        <dbReference type="EC" id="2.1.1.77"/>
    </reaction>
</comment>
<dbReference type="CDD" id="cd02440">
    <property type="entry name" value="AdoMet_MTases"/>
    <property type="match status" value="1"/>
</dbReference>
<dbReference type="AlphaFoldDB" id="A0A841GRA4"/>
<sequence length="224" mass="24670">MEAGAVNDRFIGQRRALLNVMQERGIHDMNVLRAFDAVHRHEFLPSSVLHRAYEDAPVPIGFGQTASQPSLQALYMQVLQLKPSDKVLEIGTGCGFQTAVLAQLADRVYSVERLRDLSVRARERLDALRVSNVALLVGDGTIGWSRYAPYDAILVAAAAPDVPGPLLDQMAEGGRMLIPVGSRDVQRLVCIRRVDGRYTEDEVTACTFVPLLGRFGWESEAPRG</sequence>
<evidence type="ECO:0000256" key="1">
    <source>
        <dbReference type="ARBA" id="ARBA00004496"/>
    </source>
</evidence>
<keyword evidence="4 7" id="KW-0489">Methyltransferase</keyword>
<dbReference type="PROSITE" id="PS01279">
    <property type="entry name" value="PCMT"/>
    <property type="match status" value="1"/>
</dbReference>
<reference evidence="8 9" key="1">
    <citation type="submission" date="2020-08" db="EMBL/GenBank/DDBJ databases">
        <title>Genomic Encyclopedia of Type Strains, Phase IV (KMG-IV): sequencing the most valuable type-strain genomes for metagenomic binning, comparative biology and taxonomic classification.</title>
        <authorList>
            <person name="Goeker M."/>
        </authorList>
    </citation>
    <scope>NUCLEOTIDE SEQUENCE [LARGE SCALE GENOMIC DNA]</scope>
    <source>
        <strain evidence="8 9">DSM 29007</strain>
    </source>
</reference>
<protein>
    <recommendedName>
        <fullName evidence="7">Protein-L-isoaspartate O-methyltransferase</fullName>
        <ecNumber evidence="7">2.1.1.77</ecNumber>
    </recommendedName>
    <alternativeName>
        <fullName evidence="7">L-isoaspartyl protein carboxyl methyltransferase</fullName>
    </alternativeName>
    <alternativeName>
        <fullName evidence="7">Protein L-isoaspartyl methyltransferase</fullName>
    </alternativeName>
    <alternativeName>
        <fullName evidence="7">Protein-beta-aspartate methyltransferase</fullName>
        <shortName evidence="7">PIMT</shortName>
    </alternativeName>
</protein>
<dbReference type="Pfam" id="PF01135">
    <property type="entry name" value="PCMT"/>
    <property type="match status" value="1"/>
</dbReference>
<feature type="active site" evidence="7">
    <location>
        <position position="67"/>
    </location>
</feature>
<dbReference type="EMBL" id="JACHIA010000003">
    <property type="protein sequence ID" value="MBB6070122.1"/>
    <property type="molecule type" value="Genomic_DNA"/>
</dbReference>
<dbReference type="PANTHER" id="PTHR11579">
    <property type="entry name" value="PROTEIN-L-ISOASPARTATE O-METHYLTRANSFERASE"/>
    <property type="match status" value="1"/>
</dbReference>
<keyword evidence="5 7" id="KW-0808">Transferase</keyword>
<dbReference type="FunFam" id="3.40.50.150:FF:000010">
    <property type="entry name" value="Protein-L-isoaspartate O-methyltransferase"/>
    <property type="match status" value="1"/>
</dbReference>